<dbReference type="InterPro" id="IPR038136">
    <property type="entry name" value="CofD-like_dom_sf"/>
</dbReference>
<evidence type="ECO:0000313" key="4">
    <source>
        <dbReference type="Proteomes" id="UP000034140"/>
    </source>
</evidence>
<dbReference type="EMBL" id="LBRE01000047">
    <property type="protein sequence ID" value="KKP90073.1"/>
    <property type="molecule type" value="Genomic_DNA"/>
</dbReference>
<dbReference type="PATRIC" id="fig|1619090.3.peg.724"/>
<comment type="caution">
    <text evidence="3">The sequence shown here is derived from an EMBL/GenBank/DDBJ whole genome shotgun (WGS) entry which is preliminary data.</text>
</comment>
<dbReference type="GO" id="GO:0005737">
    <property type="term" value="C:cytoplasm"/>
    <property type="evidence" value="ECO:0007669"/>
    <property type="project" value="UniProtKB-SubCell"/>
</dbReference>
<comment type="function">
    <text evidence="2">Required for morphogenesis under gluconeogenic growth conditions.</text>
</comment>
<evidence type="ECO:0000313" key="3">
    <source>
        <dbReference type="EMBL" id="KKP90073.1"/>
    </source>
</evidence>
<dbReference type="InterPro" id="IPR010119">
    <property type="entry name" value="Gluconeogen_factor"/>
</dbReference>
<dbReference type="CDD" id="cd07187">
    <property type="entry name" value="YvcK_like"/>
    <property type="match status" value="1"/>
</dbReference>
<dbReference type="Gene3D" id="3.40.50.10680">
    <property type="entry name" value="CofD-like domains"/>
    <property type="match status" value="1"/>
</dbReference>
<dbReference type="GO" id="GO:0008360">
    <property type="term" value="P:regulation of cell shape"/>
    <property type="evidence" value="ECO:0007669"/>
    <property type="project" value="UniProtKB-UniRule"/>
</dbReference>
<dbReference type="InterPro" id="IPR002882">
    <property type="entry name" value="CofD"/>
</dbReference>
<dbReference type="SUPFAM" id="SSF142338">
    <property type="entry name" value="CofD-like"/>
    <property type="match status" value="1"/>
</dbReference>
<dbReference type="AlphaFoldDB" id="A0A0G0D9M4"/>
<dbReference type="PANTHER" id="PTHR30135">
    <property type="entry name" value="UNCHARACTERIZED PROTEIN YVCK-RELATED"/>
    <property type="match status" value="1"/>
</dbReference>
<accession>A0A0G0D9M4</accession>
<gene>
    <name evidence="3" type="ORF">UR96_C0047G0003</name>
</gene>
<comment type="similarity">
    <text evidence="2">Belongs to the gluconeogenesis factor family.</text>
</comment>
<dbReference type="Proteomes" id="UP000034140">
    <property type="component" value="Unassembled WGS sequence"/>
</dbReference>
<comment type="subcellular location">
    <subcellularLocation>
        <location evidence="2">Cytoplasm</location>
    </subcellularLocation>
</comment>
<protein>
    <recommendedName>
        <fullName evidence="2">Putative gluconeogenesis factor</fullName>
    </recommendedName>
</protein>
<sequence>MNIVVIGGGTGSTVVLEGLKKYRELHLSVIVGMMDDGGSNAAVRDEFGLLPLSDVRKSILALSDDNDSNYFRKLLTYRFSDGENIKGHTLGNLLMIAMADILGSEIEAIDTLSQMFGVRGCVIPVTLDDVRLVAEYDDGSTMVGEHYIDEPEKDINITKFYLDKKAKAYPQAIQAIKEADYIILGPGDLYTTLLPNLLVEGIGKATKQSKGKIVYISNLMTKIGQTRHKSVKDIVNIIEGYIGRPLDYILLNNGRIPKEAFQRYIADGENLIKEDMEDTDSHTIIRKDLVANDDIKREKGDTLKRSFVRHDAHKVGKALSRIFTKSPLGRFFRNIFGQYVD</sequence>
<reference evidence="3 4" key="1">
    <citation type="journal article" date="2015" name="Nature">
        <title>rRNA introns, odd ribosomes, and small enigmatic genomes across a large radiation of phyla.</title>
        <authorList>
            <person name="Brown C.T."/>
            <person name="Hug L.A."/>
            <person name="Thomas B.C."/>
            <person name="Sharon I."/>
            <person name="Castelle C.J."/>
            <person name="Singh A."/>
            <person name="Wilkins M.J."/>
            <person name="Williams K.H."/>
            <person name="Banfield J.F."/>
        </authorList>
    </citation>
    <scope>NUCLEOTIDE SEQUENCE [LARGE SCALE GENOMIC DNA]</scope>
</reference>
<dbReference type="PANTHER" id="PTHR30135:SF3">
    <property type="entry name" value="GLUCONEOGENESIS FACTOR-RELATED"/>
    <property type="match status" value="1"/>
</dbReference>
<name>A0A0G0D9M4_9BACT</name>
<dbReference type="NCBIfam" id="TIGR01826">
    <property type="entry name" value="CofD_related"/>
    <property type="match status" value="1"/>
</dbReference>
<dbReference type="HAMAP" id="MF_00973">
    <property type="entry name" value="Gluconeogen_factor"/>
    <property type="match status" value="1"/>
</dbReference>
<organism evidence="3 4">
    <name type="scientific">candidate division WS6 bacterium GW2011_GWC1_36_11</name>
    <dbReference type="NCBI Taxonomy" id="1619090"/>
    <lineage>
        <taxon>Bacteria</taxon>
        <taxon>Candidatus Dojkabacteria</taxon>
    </lineage>
</organism>
<keyword evidence="1 2" id="KW-0963">Cytoplasm</keyword>
<dbReference type="Pfam" id="PF01933">
    <property type="entry name" value="CofD"/>
    <property type="match status" value="1"/>
</dbReference>
<evidence type="ECO:0000256" key="2">
    <source>
        <dbReference type="HAMAP-Rule" id="MF_00973"/>
    </source>
</evidence>
<dbReference type="GO" id="GO:0043743">
    <property type="term" value="F:LPPG:FO 2-phospho-L-lactate transferase activity"/>
    <property type="evidence" value="ECO:0007669"/>
    <property type="project" value="InterPro"/>
</dbReference>
<evidence type="ECO:0000256" key="1">
    <source>
        <dbReference type="ARBA" id="ARBA00022490"/>
    </source>
</evidence>
<proteinExistence type="inferred from homology"/>